<reference evidence="2 3" key="1">
    <citation type="submission" date="2012-01" db="EMBL/GenBank/DDBJ databases">
        <title>The Genome Sequence of Scardovia inopinata F0304.</title>
        <authorList>
            <consortium name="The Broad Institute Genome Sequencing Platform"/>
            <person name="Ward D."/>
            <person name="Earl A."/>
            <person name="Feldgarden M."/>
            <person name="Gevers D."/>
            <person name="Young S."/>
            <person name="Zeng Q."/>
            <person name="Koehrsen M."/>
            <person name="Alvarado L."/>
            <person name="Berlin A.M."/>
            <person name="Borenstein D."/>
            <person name="Chapman S.B."/>
            <person name="Chen Z."/>
            <person name="Engels R."/>
            <person name="Freedman E."/>
            <person name="Gellesch M."/>
            <person name="Goldberg J."/>
            <person name="Griggs A."/>
            <person name="Gujja S."/>
            <person name="Heilman E.R."/>
            <person name="Heiman D.I."/>
            <person name="Hepburn T.A."/>
            <person name="Howarth C."/>
            <person name="Jen D."/>
            <person name="Larson L."/>
            <person name="Mehta T."/>
            <person name="Park D."/>
            <person name="Pearson M."/>
            <person name="Richards J."/>
            <person name="Roberts A."/>
            <person name="Saif S."/>
            <person name="Shea T.D."/>
            <person name="Shenoy N."/>
            <person name="Sisk P."/>
            <person name="Stolte C."/>
            <person name="Sykes S.N."/>
            <person name="Walk T."/>
            <person name="White J."/>
            <person name="Yandava C."/>
            <person name="Izard J."/>
            <person name="Baranova O.V."/>
            <person name="Blanton J.M."/>
            <person name="Tanner A.C."/>
            <person name="Dewhirst F."/>
            <person name="Haas B."/>
            <person name="Nusbaum C."/>
            <person name="Birren B."/>
        </authorList>
    </citation>
    <scope>NUCLEOTIDE SEQUENCE [LARGE SCALE GENOMIC DNA]</scope>
    <source>
        <strain evidence="2 3">F0304</strain>
    </source>
</reference>
<dbReference type="HOGENOM" id="CLU_081578_2_1_11"/>
<evidence type="ECO:0008006" key="4">
    <source>
        <dbReference type="Google" id="ProtNLM"/>
    </source>
</evidence>
<feature type="transmembrane region" description="Helical" evidence="1">
    <location>
        <begin position="175"/>
        <end position="196"/>
    </location>
</feature>
<protein>
    <recommendedName>
        <fullName evidence="4">DUF624 domain-containing protein</fullName>
    </recommendedName>
</protein>
<evidence type="ECO:0000313" key="3">
    <source>
        <dbReference type="Proteomes" id="UP000005777"/>
    </source>
</evidence>
<proteinExistence type="predicted"/>
<feature type="transmembrane region" description="Helical" evidence="1">
    <location>
        <begin position="26"/>
        <end position="53"/>
    </location>
</feature>
<keyword evidence="1" id="KW-0812">Transmembrane</keyword>
<dbReference type="InterPro" id="IPR006938">
    <property type="entry name" value="DUF624"/>
</dbReference>
<keyword evidence="1" id="KW-0472">Membrane</keyword>
<evidence type="ECO:0000256" key="1">
    <source>
        <dbReference type="SAM" id="Phobius"/>
    </source>
</evidence>
<keyword evidence="3" id="KW-1185">Reference proteome</keyword>
<organism evidence="2 3">
    <name type="scientific">Scardovia inopinata F0304</name>
    <dbReference type="NCBI Taxonomy" id="641146"/>
    <lineage>
        <taxon>Bacteria</taxon>
        <taxon>Bacillati</taxon>
        <taxon>Actinomycetota</taxon>
        <taxon>Actinomycetes</taxon>
        <taxon>Bifidobacteriales</taxon>
        <taxon>Bifidobacteriaceae</taxon>
        <taxon>Scardovia</taxon>
    </lineage>
</organism>
<dbReference type="eggNOG" id="COG5578">
    <property type="taxonomic scope" value="Bacteria"/>
</dbReference>
<name>W5IGH7_SCAIO</name>
<comment type="caution">
    <text evidence="2">The sequence shown here is derived from an EMBL/GenBank/DDBJ whole genome shotgun (WGS) entry which is preliminary data.</text>
</comment>
<dbReference type="EMBL" id="ADCX01000008">
    <property type="protein sequence ID" value="EFG26050.1"/>
    <property type="molecule type" value="Genomic_DNA"/>
</dbReference>
<evidence type="ECO:0000313" key="2">
    <source>
        <dbReference type="EMBL" id="EFG26050.1"/>
    </source>
</evidence>
<keyword evidence="1" id="KW-1133">Transmembrane helix</keyword>
<sequence>MSRFFDQNNLFFRIMGVVFDLIELNLLTVLCCLPLFTIGASLTAMHSVLWHMVKGKETYIFRQFFDAFRKDFKQATLSWLVFAAITIFIVADFTIVKSMDAGSRHLFTPVIAIVSVFSYIIFHYFYILLSRYEDKTSHHVKNSIKLAVGFFPRTMGMLAIVILCSIVYASFYKYLIPYFFLLGLSLPMYGCAWLYVPIFKRIESLNSA</sequence>
<feature type="transmembrane region" description="Helical" evidence="1">
    <location>
        <begin position="107"/>
        <end position="129"/>
    </location>
</feature>
<dbReference type="Pfam" id="PF04854">
    <property type="entry name" value="DUF624"/>
    <property type="match status" value="1"/>
</dbReference>
<gene>
    <name evidence="2" type="ORF">HMPREF9020_01122</name>
</gene>
<feature type="transmembrane region" description="Helical" evidence="1">
    <location>
        <begin position="74"/>
        <end position="95"/>
    </location>
</feature>
<dbReference type="AlphaFoldDB" id="W5IGH7"/>
<accession>W5IGH7</accession>
<dbReference type="Proteomes" id="UP000005777">
    <property type="component" value="Unassembled WGS sequence"/>
</dbReference>
<dbReference type="RefSeq" id="WP_006293507.1">
    <property type="nucleotide sequence ID" value="NZ_GG770226.1"/>
</dbReference>
<feature type="transmembrane region" description="Helical" evidence="1">
    <location>
        <begin position="150"/>
        <end position="169"/>
    </location>
</feature>